<sequence length="178" mass="21377">MSWATKQQKGEMALMGVEMLTGMFKDFAEDSKSRRNQVLSDNVITVEEYEALYKEMEEYRNQIENLLLDTELGCKYIKTQEIFLMIVKIIMYDLEFDYQEILSNFSSFIDNEMFIEGHQRAIEQRDNRLDKEYQLALKDYETELKEYAIKIEEKKSKNFFGRLFSEEIPKPIKPERRQ</sequence>
<dbReference type="EMBL" id="JAKVQD010000003">
    <property type="protein sequence ID" value="MCH4552766.1"/>
    <property type="molecule type" value="Genomic_DNA"/>
</dbReference>
<evidence type="ECO:0008006" key="4">
    <source>
        <dbReference type="Google" id="ProtNLM"/>
    </source>
</evidence>
<evidence type="ECO:0000313" key="3">
    <source>
        <dbReference type="Proteomes" id="UP001156141"/>
    </source>
</evidence>
<gene>
    <name evidence="2" type="ORF">MKW35_09055</name>
</gene>
<organism evidence="2 3">
    <name type="scientific">Aestuariibaculum lutulentum</name>
    <dbReference type="NCBI Taxonomy" id="2920935"/>
    <lineage>
        <taxon>Bacteria</taxon>
        <taxon>Pseudomonadati</taxon>
        <taxon>Bacteroidota</taxon>
        <taxon>Flavobacteriia</taxon>
        <taxon>Flavobacteriales</taxon>
        <taxon>Flavobacteriaceae</taxon>
    </lineage>
</organism>
<reference evidence="2" key="1">
    <citation type="submission" date="2022-02" db="EMBL/GenBank/DDBJ databases">
        <title>Aestuariibaculum sp., a marine bacterium isolated from sediment in Guangxi.</title>
        <authorList>
            <person name="Ying J."/>
        </authorList>
    </citation>
    <scope>NUCLEOTIDE SEQUENCE</scope>
    <source>
        <strain evidence="2">L182</strain>
    </source>
</reference>
<keyword evidence="1" id="KW-0175">Coiled coil</keyword>
<dbReference type="Proteomes" id="UP001156141">
    <property type="component" value="Unassembled WGS sequence"/>
</dbReference>
<proteinExistence type="predicted"/>
<accession>A0ABS9RII7</accession>
<evidence type="ECO:0000313" key="2">
    <source>
        <dbReference type="EMBL" id="MCH4552766.1"/>
    </source>
</evidence>
<feature type="coiled-coil region" evidence="1">
    <location>
        <begin position="42"/>
        <end position="69"/>
    </location>
</feature>
<dbReference type="RefSeq" id="WP_240573155.1">
    <property type="nucleotide sequence ID" value="NZ_CP136709.1"/>
</dbReference>
<name>A0ABS9RII7_9FLAO</name>
<evidence type="ECO:0000256" key="1">
    <source>
        <dbReference type="SAM" id="Coils"/>
    </source>
</evidence>
<keyword evidence="3" id="KW-1185">Reference proteome</keyword>
<protein>
    <recommendedName>
        <fullName evidence="4">DUF4760 domain-containing protein</fullName>
    </recommendedName>
</protein>
<comment type="caution">
    <text evidence="2">The sequence shown here is derived from an EMBL/GenBank/DDBJ whole genome shotgun (WGS) entry which is preliminary data.</text>
</comment>